<name>A0A0E9RJ05_ANGAN</name>
<evidence type="ECO:0000313" key="1">
    <source>
        <dbReference type="EMBL" id="JAH28303.1"/>
    </source>
</evidence>
<organism evidence="1">
    <name type="scientific">Anguilla anguilla</name>
    <name type="common">European freshwater eel</name>
    <name type="synonym">Muraena anguilla</name>
    <dbReference type="NCBI Taxonomy" id="7936"/>
    <lineage>
        <taxon>Eukaryota</taxon>
        <taxon>Metazoa</taxon>
        <taxon>Chordata</taxon>
        <taxon>Craniata</taxon>
        <taxon>Vertebrata</taxon>
        <taxon>Euteleostomi</taxon>
        <taxon>Actinopterygii</taxon>
        <taxon>Neopterygii</taxon>
        <taxon>Teleostei</taxon>
        <taxon>Anguilliformes</taxon>
        <taxon>Anguillidae</taxon>
        <taxon>Anguilla</taxon>
    </lineage>
</organism>
<reference evidence="1" key="1">
    <citation type="submission" date="2014-11" db="EMBL/GenBank/DDBJ databases">
        <authorList>
            <person name="Amaro Gonzalez C."/>
        </authorList>
    </citation>
    <scope>NUCLEOTIDE SEQUENCE</scope>
</reference>
<accession>A0A0E9RJ05</accession>
<protein>
    <submittedName>
        <fullName evidence="1">Uncharacterized protein</fullName>
    </submittedName>
</protein>
<dbReference type="AlphaFoldDB" id="A0A0E9RJ05"/>
<reference evidence="1" key="2">
    <citation type="journal article" date="2015" name="Fish Shellfish Immunol.">
        <title>Early steps in the European eel (Anguilla anguilla)-Vibrio vulnificus interaction in the gills: Role of the RtxA13 toxin.</title>
        <authorList>
            <person name="Callol A."/>
            <person name="Pajuelo D."/>
            <person name="Ebbesson L."/>
            <person name="Teles M."/>
            <person name="MacKenzie S."/>
            <person name="Amaro C."/>
        </authorList>
    </citation>
    <scope>NUCLEOTIDE SEQUENCE</scope>
</reference>
<sequence length="23" mass="2707">MFSHPRLIFTRSLGPVLNYQSEN</sequence>
<dbReference type="EMBL" id="GBXM01080274">
    <property type="protein sequence ID" value="JAH28303.1"/>
    <property type="molecule type" value="Transcribed_RNA"/>
</dbReference>
<proteinExistence type="predicted"/>